<dbReference type="PANTHER" id="PTHR28092:SF1">
    <property type="entry name" value="FACTOR-INDUCED GENE 1 PROTEIN"/>
    <property type="match status" value="1"/>
</dbReference>
<keyword evidence="2" id="KW-0732">Signal</keyword>
<protein>
    <submittedName>
        <fullName evidence="3">Uncharacterized protein</fullName>
    </submittedName>
</protein>
<dbReference type="InterPro" id="IPR033481">
    <property type="entry name" value="Dni1/Fig1"/>
</dbReference>
<sequence length="243" mass="25965">MSSNVIAIVLWAFVLAGCTSSNGLANVYLVSLSYSSNPPGEISDPLLFNLRIAQFLSGQIQGRNDTIRSVRVGYTSLCVASSSGAWTCNGEADNLAMQLGLSGSSDPLNWCCWVIACDVDIIAITFTLIATLLLSVFPRWDKDLEPEGSAWEIKFLPALPTVYAVCVLLFAASCLGFVSAFWQHLGSASSAAMIEVMDYGVIEATVGTLAMTLGWLGVLFTVIPMMGCVLMALAIRILFLVAE</sequence>
<feature type="chain" id="PRO_5047403640" evidence="2">
    <location>
        <begin position="22"/>
        <end position="243"/>
    </location>
</feature>
<accession>A0ABR1SSQ2</accession>
<feature type="signal peptide" evidence="2">
    <location>
        <begin position="1"/>
        <end position="21"/>
    </location>
</feature>
<proteinExistence type="predicted"/>
<evidence type="ECO:0000256" key="1">
    <source>
        <dbReference type="SAM" id="Phobius"/>
    </source>
</evidence>
<name>A0ABR1SSQ2_9PEZI</name>
<feature type="transmembrane region" description="Helical" evidence="1">
    <location>
        <begin position="215"/>
        <end position="239"/>
    </location>
</feature>
<reference evidence="3 4" key="1">
    <citation type="submission" date="2023-01" db="EMBL/GenBank/DDBJ databases">
        <title>Analysis of 21 Apiospora genomes using comparative genomics revels a genus with tremendous synthesis potential of carbohydrate active enzymes and secondary metabolites.</title>
        <authorList>
            <person name="Sorensen T."/>
        </authorList>
    </citation>
    <scope>NUCLEOTIDE SEQUENCE [LARGE SCALE GENOMIC DNA]</scope>
    <source>
        <strain evidence="3 4">CBS 20057</strain>
    </source>
</reference>
<comment type="caution">
    <text evidence="3">The sequence shown here is derived from an EMBL/GenBank/DDBJ whole genome shotgun (WGS) entry which is preliminary data.</text>
</comment>
<keyword evidence="1" id="KW-0472">Membrane</keyword>
<keyword evidence="1" id="KW-1133">Transmembrane helix</keyword>
<dbReference type="EMBL" id="JAQQWI010000002">
    <property type="protein sequence ID" value="KAK8037352.1"/>
    <property type="molecule type" value="Genomic_DNA"/>
</dbReference>
<dbReference type="Proteomes" id="UP001396898">
    <property type="component" value="Unassembled WGS sequence"/>
</dbReference>
<dbReference type="Pfam" id="PF12351">
    <property type="entry name" value="Fig1"/>
    <property type="match status" value="1"/>
</dbReference>
<keyword evidence="1" id="KW-0812">Transmembrane</keyword>
<gene>
    <name evidence="3" type="ORF">PG991_000698</name>
</gene>
<feature type="transmembrane region" description="Helical" evidence="1">
    <location>
        <begin position="158"/>
        <end position="182"/>
    </location>
</feature>
<feature type="transmembrane region" description="Helical" evidence="1">
    <location>
        <begin position="113"/>
        <end position="137"/>
    </location>
</feature>
<dbReference type="PANTHER" id="PTHR28092">
    <property type="entry name" value="FACTOR-INDUCED GENE 1 PROTEIN"/>
    <property type="match status" value="1"/>
</dbReference>
<evidence type="ECO:0000313" key="4">
    <source>
        <dbReference type="Proteomes" id="UP001396898"/>
    </source>
</evidence>
<keyword evidence="4" id="KW-1185">Reference proteome</keyword>
<evidence type="ECO:0000313" key="3">
    <source>
        <dbReference type="EMBL" id="KAK8037352.1"/>
    </source>
</evidence>
<evidence type="ECO:0000256" key="2">
    <source>
        <dbReference type="SAM" id="SignalP"/>
    </source>
</evidence>
<organism evidence="3 4">
    <name type="scientific">Apiospora marii</name>
    <dbReference type="NCBI Taxonomy" id="335849"/>
    <lineage>
        <taxon>Eukaryota</taxon>
        <taxon>Fungi</taxon>
        <taxon>Dikarya</taxon>
        <taxon>Ascomycota</taxon>
        <taxon>Pezizomycotina</taxon>
        <taxon>Sordariomycetes</taxon>
        <taxon>Xylariomycetidae</taxon>
        <taxon>Amphisphaeriales</taxon>
        <taxon>Apiosporaceae</taxon>
        <taxon>Apiospora</taxon>
    </lineage>
</organism>